<dbReference type="InterPro" id="IPR036640">
    <property type="entry name" value="ABC1_TM_sf"/>
</dbReference>
<keyword evidence="8" id="KW-1185">Reference proteome</keyword>
<evidence type="ECO:0000256" key="5">
    <source>
        <dbReference type="SAM" id="MobiDB-lite"/>
    </source>
</evidence>
<dbReference type="GO" id="GO:0005524">
    <property type="term" value="F:ATP binding"/>
    <property type="evidence" value="ECO:0007669"/>
    <property type="project" value="InterPro"/>
</dbReference>
<name>A0A4R4VDR4_9ACTN</name>
<dbReference type="Gene3D" id="1.20.1560.10">
    <property type="entry name" value="ABC transporter type 1, transmembrane domain"/>
    <property type="match status" value="1"/>
</dbReference>
<evidence type="ECO:0000256" key="6">
    <source>
        <dbReference type="SAM" id="Phobius"/>
    </source>
</evidence>
<keyword evidence="4 6" id="KW-0472">Membrane</keyword>
<evidence type="ECO:0000313" key="8">
    <source>
        <dbReference type="Proteomes" id="UP000295258"/>
    </source>
</evidence>
<keyword evidence="3 6" id="KW-1133">Transmembrane helix</keyword>
<evidence type="ECO:0000256" key="2">
    <source>
        <dbReference type="ARBA" id="ARBA00022692"/>
    </source>
</evidence>
<dbReference type="EMBL" id="SMKO01000073">
    <property type="protein sequence ID" value="TDD01727.1"/>
    <property type="molecule type" value="Genomic_DNA"/>
</dbReference>
<gene>
    <name evidence="7" type="ORF">E1292_25235</name>
</gene>
<feature type="region of interest" description="Disordered" evidence="5">
    <location>
        <begin position="211"/>
        <end position="245"/>
    </location>
</feature>
<feature type="transmembrane region" description="Helical" evidence="6">
    <location>
        <begin position="135"/>
        <end position="155"/>
    </location>
</feature>
<evidence type="ECO:0000256" key="1">
    <source>
        <dbReference type="ARBA" id="ARBA00004651"/>
    </source>
</evidence>
<dbReference type="RefSeq" id="WP_132597683.1">
    <property type="nucleotide sequence ID" value="NZ_SMKO01000073.1"/>
</dbReference>
<keyword evidence="2 6" id="KW-0812">Transmembrane</keyword>
<evidence type="ECO:0000256" key="3">
    <source>
        <dbReference type="ARBA" id="ARBA00022989"/>
    </source>
</evidence>
<dbReference type="SUPFAM" id="SSF90123">
    <property type="entry name" value="ABC transporter transmembrane region"/>
    <property type="match status" value="1"/>
</dbReference>
<reference evidence="7 8" key="1">
    <citation type="submission" date="2019-03" db="EMBL/GenBank/DDBJ databases">
        <title>Draft genome sequences of novel Actinobacteria.</title>
        <authorList>
            <person name="Sahin N."/>
            <person name="Ay H."/>
            <person name="Saygin H."/>
        </authorList>
    </citation>
    <scope>NUCLEOTIDE SEQUENCE [LARGE SCALE GENOMIC DNA]</scope>
    <source>
        <strain evidence="7 8">KC310</strain>
    </source>
</reference>
<evidence type="ECO:0000313" key="7">
    <source>
        <dbReference type="EMBL" id="TDD01727.1"/>
    </source>
</evidence>
<dbReference type="AlphaFoldDB" id="A0A4R4VDR4"/>
<feature type="transmembrane region" description="Helical" evidence="6">
    <location>
        <begin position="57"/>
        <end position="80"/>
    </location>
</feature>
<comment type="subcellular location">
    <subcellularLocation>
        <location evidence="1">Cell membrane</location>
        <topology evidence="1">Multi-pass membrane protein</topology>
    </subcellularLocation>
</comment>
<evidence type="ECO:0000256" key="4">
    <source>
        <dbReference type="ARBA" id="ARBA00023136"/>
    </source>
</evidence>
<proteinExistence type="predicted"/>
<dbReference type="Proteomes" id="UP000295258">
    <property type="component" value="Unassembled WGS sequence"/>
</dbReference>
<protein>
    <recommendedName>
        <fullName evidence="9">ABC transporter ATP-binding protein</fullName>
    </recommendedName>
</protein>
<sequence length="245" mass="25226">MREVSRTVRHLVGGAWRADRRETVTAFVLVLAGAAAAPLLAACLGEMTDDVLAGRSGAAALAGAGVAVLAIVSLTFGHFAHIAYFELSELAEIDFDLRLAALSNGTSGTAHHDQPEHADAFTVLQRESRRFHTGLGAIVSAAGLAIAMACTGILLARVSALLLLLPLAVLPPLVAGRVADRALDSARQDSAEPTRIALNLFAWRPRPGTVASCGSQRSEANCAPATPGCGRPPPAACGEGSSPPR</sequence>
<organism evidence="7 8">
    <name type="scientific">Nonomuraea deserti</name>
    <dbReference type="NCBI Taxonomy" id="1848322"/>
    <lineage>
        <taxon>Bacteria</taxon>
        <taxon>Bacillati</taxon>
        <taxon>Actinomycetota</taxon>
        <taxon>Actinomycetes</taxon>
        <taxon>Streptosporangiales</taxon>
        <taxon>Streptosporangiaceae</taxon>
        <taxon>Nonomuraea</taxon>
    </lineage>
</organism>
<accession>A0A4R4VDR4</accession>
<evidence type="ECO:0008006" key="9">
    <source>
        <dbReference type="Google" id="ProtNLM"/>
    </source>
</evidence>
<comment type="caution">
    <text evidence="7">The sequence shown here is derived from an EMBL/GenBank/DDBJ whole genome shotgun (WGS) entry which is preliminary data.</text>
</comment>
<feature type="compositionally biased region" description="Low complexity" evidence="5">
    <location>
        <begin position="236"/>
        <end position="245"/>
    </location>
</feature>
<dbReference type="GO" id="GO:0005886">
    <property type="term" value="C:plasma membrane"/>
    <property type="evidence" value="ECO:0007669"/>
    <property type="project" value="UniProtKB-SubCell"/>
</dbReference>